<dbReference type="AlphaFoldDB" id="X1SP84"/>
<feature type="non-terminal residue" evidence="1">
    <location>
        <position position="53"/>
    </location>
</feature>
<reference evidence="1" key="1">
    <citation type="journal article" date="2014" name="Front. Microbiol.">
        <title>High frequency of phylogenetically diverse reductive dehalogenase-homologous genes in deep subseafloor sedimentary metagenomes.</title>
        <authorList>
            <person name="Kawai M."/>
            <person name="Futagami T."/>
            <person name="Toyoda A."/>
            <person name="Takaki Y."/>
            <person name="Nishi S."/>
            <person name="Hori S."/>
            <person name="Arai W."/>
            <person name="Tsubouchi T."/>
            <person name="Morono Y."/>
            <person name="Uchiyama I."/>
            <person name="Ito T."/>
            <person name="Fujiyama A."/>
            <person name="Inagaki F."/>
            <person name="Takami H."/>
        </authorList>
    </citation>
    <scope>NUCLEOTIDE SEQUENCE</scope>
    <source>
        <strain evidence="1">Expedition CK06-06</strain>
    </source>
</reference>
<organism evidence="1">
    <name type="scientific">marine sediment metagenome</name>
    <dbReference type="NCBI Taxonomy" id="412755"/>
    <lineage>
        <taxon>unclassified sequences</taxon>
        <taxon>metagenomes</taxon>
        <taxon>ecological metagenomes</taxon>
    </lineage>
</organism>
<dbReference type="EMBL" id="BARW01005252">
    <property type="protein sequence ID" value="GAI77160.1"/>
    <property type="molecule type" value="Genomic_DNA"/>
</dbReference>
<proteinExistence type="predicted"/>
<gene>
    <name evidence="1" type="ORF">S12H4_11596</name>
</gene>
<evidence type="ECO:0000313" key="1">
    <source>
        <dbReference type="EMBL" id="GAI77160.1"/>
    </source>
</evidence>
<protein>
    <submittedName>
        <fullName evidence="1">Uncharacterized protein</fullName>
    </submittedName>
</protein>
<comment type="caution">
    <text evidence="1">The sequence shown here is derived from an EMBL/GenBank/DDBJ whole genome shotgun (WGS) entry which is preliminary data.</text>
</comment>
<name>X1SP84_9ZZZZ</name>
<accession>X1SP84</accession>
<sequence>MKETDMELLKQIAEVEDSLDPNSLTAKLGWRSRDVGVELVALSQSSSGNPLVG</sequence>